<dbReference type="OrthoDB" id="972532at2759"/>
<dbReference type="EMBL" id="CACRXK020011093">
    <property type="protein sequence ID" value="CAB4020724.1"/>
    <property type="molecule type" value="Genomic_DNA"/>
</dbReference>
<gene>
    <name evidence="6" type="ORF">PACLA_8A072896</name>
</gene>
<comment type="subcellular location">
    <subcellularLocation>
        <location evidence="1">Cytoplasm</location>
    </subcellularLocation>
</comment>
<evidence type="ECO:0000256" key="2">
    <source>
        <dbReference type="ARBA" id="ARBA00022490"/>
    </source>
</evidence>
<dbReference type="PROSITE" id="PS50294">
    <property type="entry name" value="WD_REPEATS_REGION"/>
    <property type="match status" value="2"/>
</dbReference>
<dbReference type="PROSITE" id="PS50897">
    <property type="entry name" value="CTLH"/>
    <property type="match status" value="1"/>
</dbReference>
<dbReference type="InterPro" id="IPR019775">
    <property type="entry name" value="WD40_repeat_CS"/>
</dbReference>
<keyword evidence="7" id="KW-1185">Reference proteome</keyword>
<evidence type="ECO:0000259" key="5">
    <source>
        <dbReference type="PROSITE" id="PS50897"/>
    </source>
</evidence>
<feature type="domain" description="CTLH" evidence="5">
    <location>
        <begin position="78"/>
        <end position="138"/>
    </location>
</feature>
<evidence type="ECO:0000256" key="4">
    <source>
        <dbReference type="ARBA" id="ARBA00022737"/>
    </source>
</evidence>
<dbReference type="PROSITE" id="PS00678">
    <property type="entry name" value="WD_REPEATS_1"/>
    <property type="match status" value="1"/>
</dbReference>
<proteinExistence type="predicted"/>
<dbReference type="InterPro" id="IPR015943">
    <property type="entry name" value="WD40/YVTN_repeat-like_dom_sf"/>
</dbReference>
<keyword evidence="3" id="KW-0853">WD repeat</keyword>
<sequence>MHRRRAHLGDVDVDECEPSSNGELLSASKHKIPSNQAKQKTFTKFEEDSVRLIGQHLRGLGLNKSADLLMQESGCRLEHQSAIKFRESILSGEWDRAESFLKEVRPFLDTSEELLKKVKFLILEQKFLEFVECGKSVDALRCLRSEITPLRCNKEKIHRLCGLLMCSNNEELYRKAKWNGKGQQSRQRLMEKIQEFLPSSIMLPPRRLYTLLCQAQELQRNKCLYHNSQLDPNPSSFSLLTNHTCARRQFPCETKHILTEHCDEVLFLRFSHDGTKLATASKDNTVIIWEVTEDDVKKLRVLDGHELGAYYISWSPDDQHLIVCGPEDCNEFCVWNIETGVLRCRATQATEDSLTVCSWNPDGKRLYAGGLRGQFFQCDLDGDVLEQWEGVRVYGLHCLKDGKTVLAADSHNRIRTYNFEDLSDNNLIQEDHPIMSFSVSDDGRHILINVASQGLHLWDAKDRVLIRKYQGITHGFYVIYSCFGGLNQDFIASGSEDHQVYIWHVKHSDPIMVLSGHTRTVNCVHWNPQIPSMLASGSDDGTVRIWGPGDKLEP</sequence>
<dbReference type="PROSITE" id="PS50082">
    <property type="entry name" value="WD_REPEATS_2"/>
    <property type="match status" value="2"/>
</dbReference>
<dbReference type="GO" id="GO:0034657">
    <property type="term" value="C:GID complex"/>
    <property type="evidence" value="ECO:0007669"/>
    <property type="project" value="TreeGrafter"/>
</dbReference>
<dbReference type="AlphaFoldDB" id="A0A7D9F0W1"/>
<protein>
    <submittedName>
        <fullName evidence="6">WD repeat-containing 26</fullName>
    </submittedName>
</protein>
<keyword evidence="4" id="KW-0677">Repeat</keyword>
<dbReference type="InterPro" id="IPR006594">
    <property type="entry name" value="LisH"/>
</dbReference>
<dbReference type="InterPro" id="IPR001680">
    <property type="entry name" value="WD40_rpt"/>
</dbReference>
<dbReference type="PROSITE" id="PS50896">
    <property type="entry name" value="LISH"/>
    <property type="match status" value="1"/>
</dbReference>
<keyword evidence="2" id="KW-0963">Cytoplasm</keyword>
<dbReference type="InterPro" id="IPR006595">
    <property type="entry name" value="CTLH_C"/>
</dbReference>
<comment type="caution">
    <text evidence="6">The sequence shown here is derived from an EMBL/GenBank/DDBJ whole genome shotgun (WGS) entry which is preliminary data.</text>
</comment>
<dbReference type="FunFam" id="2.130.10.10:FF:000087">
    <property type="entry name" value="WD repeat-containing protein 26 homolog"/>
    <property type="match status" value="1"/>
</dbReference>
<evidence type="ECO:0000256" key="3">
    <source>
        <dbReference type="ARBA" id="ARBA00022574"/>
    </source>
</evidence>
<dbReference type="SMART" id="SM00668">
    <property type="entry name" value="CTLH"/>
    <property type="match status" value="1"/>
</dbReference>
<dbReference type="SMART" id="SM00320">
    <property type="entry name" value="WD40"/>
    <property type="match status" value="7"/>
</dbReference>
<evidence type="ECO:0000256" key="1">
    <source>
        <dbReference type="ARBA" id="ARBA00004496"/>
    </source>
</evidence>
<name>A0A7D9F0W1_PARCT</name>
<dbReference type="InterPro" id="IPR036322">
    <property type="entry name" value="WD40_repeat_dom_sf"/>
</dbReference>
<reference evidence="6" key="1">
    <citation type="submission" date="2020-04" db="EMBL/GenBank/DDBJ databases">
        <authorList>
            <person name="Alioto T."/>
            <person name="Alioto T."/>
            <person name="Gomez Garrido J."/>
        </authorList>
    </citation>
    <scope>NUCLEOTIDE SEQUENCE</scope>
    <source>
        <strain evidence="6">A484AB</strain>
    </source>
</reference>
<organism evidence="6 7">
    <name type="scientific">Paramuricea clavata</name>
    <name type="common">Red gorgonian</name>
    <name type="synonym">Violescent sea-whip</name>
    <dbReference type="NCBI Taxonomy" id="317549"/>
    <lineage>
        <taxon>Eukaryota</taxon>
        <taxon>Metazoa</taxon>
        <taxon>Cnidaria</taxon>
        <taxon>Anthozoa</taxon>
        <taxon>Octocorallia</taxon>
        <taxon>Malacalcyonacea</taxon>
        <taxon>Plexauridae</taxon>
        <taxon>Paramuricea</taxon>
    </lineage>
</organism>
<dbReference type="PRINTS" id="PR00320">
    <property type="entry name" value="GPROTEINBRPT"/>
</dbReference>
<dbReference type="InterPro" id="IPR020472">
    <property type="entry name" value="WD40_PAC1"/>
</dbReference>
<feature type="non-terminal residue" evidence="6">
    <location>
        <position position="554"/>
    </location>
</feature>
<dbReference type="PANTHER" id="PTHR22838">
    <property type="entry name" value="WD REPEAT PROTEIN 26-RELATED"/>
    <property type="match status" value="1"/>
</dbReference>
<dbReference type="PANTHER" id="PTHR22838:SF0">
    <property type="entry name" value="WD REPEAT-CONTAINING PROTEIN 26"/>
    <property type="match status" value="1"/>
</dbReference>
<dbReference type="SUPFAM" id="SSF50978">
    <property type="entry name" value="WD40 repeat-like"/>
    <property type="match status" value="1"/>
</dbReference>
<dbReference type="Proteomes" id="UP001152795">
    <property type="component" value="Unassembled WGS sequence"/>
</dbReference>
<dbReference type="Gene3D" id="2.130.10.10">
    <property type="entry name" value="YVTN repeat-like/Quinoprotein amine dehydrogenase"/>
    <property type="match status" value="2"/>
</dbReference>
<evidence type="ECO:0000313" key="6">
    <source>
        <dbReference type="EMBL" id="CAB4020724.1"/>
    </source>
</evidence>
<dbReference type="GO" id="GO:0005737">
    <property type="term" value="C:cytoplasm"/>
    <property type="evidence" value="ECO:0007669"/>
    <property type="project" value="UniProtKB-SubCell"/>
</dbReference>
<evidence type="ECO:0000313" key="7">
    <source>
        <dbReference type="Proteomes" id="UP001152795"/>
    </source>
</evidence>
<dbReference type="InterPro" id="IPR051350">
    <property type="entry name" value="WD_repeat-ST_regulator"/>
</dbReference>
<accession>A0A7D9F0W1</accession>
<dbReference type="Pfam" id="PF00400">
    <property type="entry name" value="WD40"/>
    <property type="match status" value="4"/>
</dbReference>
<dbReference type="GO" id="GO:0043161">
    <property type="term" value="P:proteasome-mediated ubiquitin-dependent protein catabolic process"/>
    <property type="evidence" value="ECO:0007669"/>
    <property type="project" value="TreeGrafter"/>
</dbReference>